<reference evidence="2 3" key="1">
    <citation type="submission" date="2016-10" db="EMBL/GenBank/DDBJ databases">
        <title>Comparative genome analysis of multiple Pseudomonas spp. focuses on biocontrol and plant growth promoting traits.</title>
        <authorList>
            <person name="Tao X.-Y."/>
            <person name="Taylor C.G."/>
        </authorList>
    </citation>
    <scope>NUCLEOTIDE SEQUENCE [LARGE SCALE GENOMIC DNA]</scope>
    <source>
        <strain evidence="2 3">48H11</strain>
    </source>
</reference>
<keyword evidence="1" id="KW-1133">Transmembrane helix</keyword>
<sequence length="98" mass="10687">MRAPVGSIVGLCSASATMFAMGMAFLGYWGVHEPHPWRWHEILVVVLALGGFAMLGAVTWIATTPVEDETLERVLPARRAFASGVVLLWLSVLVTVMY</sequence>
<dbReference type="AlphaFoldDB" id="A0A423H567"/>
<evidence type="ECO:0000256" key="1">
    <source>
        <dbReference type="SAM" id="Phobius"/>
    </source>
</evidence>
<dbReference type="OrthoDB" id="5955890at2"/>
<dbReference type="RefSeq" id="WP_123425597.1">
    <property type="nucleotide sequence ID" value="NZ_MOBJ01000009.1"/>
</dbReference>
<keyword evidence="1" id="KW-0472">Membrane</keyword>
<evidence type="ECO:0000313" key="3">
    <source>
        <dbReference type="Proteomes" id="UP000286071"/>
    </source>
</evidence>
<protein>
    <submittedName>
        <fullName evidence="2">Uncharacterized protein</fullName>
    </submittedName>
</protein>
<accession>A0A423H567</accession>
<proteinExistence type="predicted"/>
<keyword evidence="1" id="KW-0812">Transmembrane</keyword>
<gene>
    <name evidence="2" type="ORF">BK659_13210</name>
</gene>
<dbReference type="Proteomes" id="UP000286071">
    <property type="component" value="Unassembled WGS sequence"/>
</dbReference>
<dbReference type="EMBL" id="MOBJ01000009">
    <property type="protein sequence ID" value="RON08354.1"/>
    <property type="molecule type" value="Genomic_DNA"/>
</dbReference>
<evidence type="ECO:0000313" key="2">
    <source>
        <dbReference type="EMBL" id="RON08354.1"/>
    </source>
</evidence>
<organism evidence="2 3">
    <name type="scientific">Pseudomonas brassicacearum</name>
    <dbReference type="NCBI Taxonomy" id="930166"/>
    <lineage>
        <taxon>Bacteria</taxon>
        <taxon>Pseudomonadati</taxon>
        <taxon>Pseudomonadota</taxon>
        <taxon>Gammaproteobacteria</taxon>
        <taxon>Pseudomonadales</taxon>
        <taxon>Pseudomonadaceae</taxon>
        <taxon>Pseudomonas</taxon>
    </lineage>
</organism>
<feature type="transmembrane region" description="Helical" evidence="1">
    <location>
        <begin position="6"/>
        <end position="30"/>
    </location>
</feature>
<feature type="transmembrane region" description="Helical" evidence="1">
    <location>
        <begin position="42"/>
        <end position="61"/>
    </location>
</feature>
<feature type="transmembrane region" description="Helical" evidence="1">
    <location>
        <begin position="81"/>
        <end position="97"/>
    </location>
</feature>
<comment type="caution">
    <text evidence="2">The sequence shown here is derived from an EMBL/GenBank/DDBJ whole genome shotgun (WGS) entry which is preliminary data.</text>
</comment>
<name>A0A423H567_9PSED</name>